<protein>
    <submittedName>
        <fullName evidence="2">Uncharacterized protein</fullName>
    </submittedName>
</protein>
<evidence type="ECO:0000313" key="2">
    <source>
        <dbReference type="EMBL" id="CAI0377802.1"/>
    </source>
</evidence>
<keyword evidence="3" id="KW-1185">Reference proteome</keyword>
<accession>A0AAV0GXN3</accession>
<reference evidence="2" key="1">
    <citation type="submission" date="2022-08" db="EMBL/GenBank/DDBJ databases">
        <authorList>
            <person name="Gutierrez-Valencia J."/>
        </authorList>
    </citation>
    <scope>NUCLEOTIDE SEQUENCE</scope>
</reference>
<gene>
    <name evidence="2" type="ORF">LITE_LOCUS1614</name>
</gene>
<name>A0AAV0GXN3_9ROSI</name>
<dbReference type="EMBL" id="CAMGYJ010000002">
    <property type="protein sequence ID" value="CAI0377802.1"/>
    <property type="molecule type" value="Genomic_DNA"/>
</dbReference>
<organism evidence="2 3">
    <name type="scientific">Linum tenue</name>
    <dbReference type="NCBI Taxonomy" id="586396"/>
    <lineage>
        <taxon>Eukaryota</taxon>
        <taxon>Viridiplantae</taxon>
        <taxon>Streptophyta</taxon>
        <taxon>Embryophyta</taxon>
        <taxon>Tracheophyta</taxon>
        <taxon>Spermatophyta</taxon>
        <taxon>Magnoliopsida</taxon>
        <taxon>eudicotyledons</taxon>
        <taxon>Gunneridae</taxon>
        <taxon>Pentapetalae</taxon>
        <taxon>rosids</taxon>
        <taxon>fabids</taxon>
        <taxon>Malpighiales</taxon>
        <taxon>Linaceae</taxon>
        <taxon>Linum</taxon>
    </lineage>
</organism>
<feature type="region of interest" description="Disordered" evidence="1">
    <location>
        <begin position="67"/>
        <end position="92"/>
    </location>
</feature>
<dbReference type="Proteomes" id="UP001154282">
    <property type="component" value="Unassembled WGS sequence"/>
</dbReference>
<sequence length="123" mass="13716">MGYRFVDDDSGVGVEASTAGDCNYPPATRGHRERRRRNSSSSSEGKGREIFVVCILKKEKGILRRKKLGSGREEKSSFRSWGGRRRTTAAEEVLPLQEPKGSFFIEKWQLGEQVSTVAGLARP</sequence>
<evidence type="ECO:0000313" key="3">
    <source>
        <dbReference type="Proteomes" id="UP001154282"/>
    </source>
</evidence>
<proteinExistence type="predicted"/>
<feature type="compositionally biased region" description="Basic residues" evidence="1">
    <location>
        <begin position="29"/>
        <end position="38"/>
    </location>
</feature>
<evidence type="ECO:0000256" key="1">
    <source>
        <dbReference type="SAM" id="MobiDB-lite"/>
    </source>
</evidence>
<dbReference type="AlphaFoldDB" id="A0AAV0GXN3"/>
<feature type="non-terminal residue" evidence="2">
    <location>
        <position position="123"/>
    </location>
</feature>
<feature type="region of interest" description="Disordered" evidence="1">
    <location>
        <begin position="1"/>
        <end position="45"/>
    </location>
</feature>
<comment type="caution">
    <text evidence="2">The sequence shown here is derived from an EMBL/GenBank/DDBJ whole genome shotgun (WGS) entry which is preliminary data.</text>
</comment>